<dbReference type="PANTHER" id="PTHR36919">
    <property type="entry name" value="BLR1215 PROTEIN"/>
    <property type="match status" value="1"/>
</dbReference>
<sequence>MRLKAMGAAITLLATSGMAAPTPAPVTGRWLTQDKAALIAIAPCGASLCGKIVRVLKAPKGAPTTDANNPEPGLRARPLVGIDILSGFAAAGDEWKGRIYDPKSGKSYRSVLRREGTGALSVKGCIAFLCKTQRWTAAR</sequence>
<accession>A0ABX0U189</accession>
<evidence type="ECO:0000259" key="2">
    <source>
        <dbReference type="Pfam" id="PF09917"/>
    </source>
</evidence>
<reference evidence="3 4" key="1">
    <citation type="submission" date="2020-03" db="EMBL/GenBank/DDBJ databases">
        <title>Genomic Encyclopedia of Type Strains, Phase IV (KMG-IV): sequencing the most valuable type-strain genomes for metagenomic binning, comparative biology and taxonomic classification.</title>
        <authorList>
            <person name="Goeker M."/>
        </authorList>
    </citation>
    <scope>NUCLEOTIDE SEQUENCE [LARGE SCALE GENOMIC DNA]</scope>
    <source>
        <strain evidence="3 4">DSM 22753</strain>
    </source>
</reference>
<feature type="domain" description="DUF2147" evidence="2">
    <location>
        <begin position="28"/>
        <end position="136"/>
    </location>
</feature>
<dbReference type="RefSeq" id="WP_244935380.1">
    <property type="nucleotide sequence ID" value="NZ_BAAAEV010000002.1"/>
</dbReference>
<comment type="caution">
    <text evidence="3">The sequence shown here is derived from an EMBL/GenBank/DDBJ whole genome shotgun (WGS) entry which is preliminary data.</text>
</comment>
<gene>
    <name evidence="3" type="ORF">FHT01_001402</name>
</gene>
<evidence type="ECO:0000313" key="3">
    <source>
        <dbReference type="EMBL" id="NIJ23860.1"/>
    </source>
</evidence>
<keyword evidence="4" id="KW-1185">Reference proteome</keyword>
<dbReference type="Gene3D" id="2.40.128.520">
    <property type="match status" value="1"/>
</dbReference>
<dbReference type="PANTHER" id="PTHR36919:SF2">
    <property type="entry name" value="BLL6627 PROTEIN"/>
    <property type="match status" value="1"/>
</dbReference>
<dbReference type="InterPro" id="IPR019223">
    <property type="entry name" value="DUF2147"/>
</dbReference>
<feature type="chain" id="PRO_5047150571" evidence="1">
    <location>
        <begin position="20"/>
        <end position="139"/>
    </location>
</feature>
<dbReference type="EMBL" id="JAASQP010000001">
    <property type="protein sequence ID" value="NIJ23860.1"/>
    <property type="molecule type" value="Genomic_DNA"/>
</dbReference>
<proteinExistence type="predicted"/>
<protein>
    <submittedName>
        <fullName evidence="3">Uncharacterized protein (DUF2147 family)</fullName>
    </submittedName>
</protein>
<feature type="signal peptide" evidence="1">
    <location>
        <begin position="1"/>
        <end position="19"/>
    </location>
</feature>
<dbReference type="Proteomes" id="UP000788153">
    <property type="component" value="Unassembled WGS sequence"/>
</dbReference>
<evidence type="ECO:0000313" key="4">
    <source>
        <dbReference type="Proteomes" id="UP000788153"/>
    </source>
</evidence>
<name>A0ABX0U189_9SPHN</name>
<organism evidence="3 4">
    <name type="scientific">Sphingomonas japonica</name>
    <dbReference type="NCBI Taxonomy" id="511662"/>
    <lineage>
        <taxon>Bacteria</taxon>
        <taxon>Pseudomonadati</taxon>
        <taxon>Pseudomonadota</taxon>
        <taxon>Alphaproteobacteria</taxon>
        <taxon>Sphingomonadales</taxon>
        <taxon>Sphingomonadaceae</taxon>
        <taxon>Sphingomonas</taxon>
    </lineage>
</organism>
<keyword evidence="1" id="KW-0732">Signal</keyword>
<dbReference type="Pfam" id="PF09917">
    <property type="entry name" value="DUF2147"/>
    <property type="match status" value="1"/>
</dbReference>
<evidence type="ECO:0000256" key="1">
    <source>
        <dbReference type="SAM" id="SignalP"/>
    </source>
</evidence>